<dbReference type="Pfam" id="PF08263">
    <property type="entry name" value="LRRNT_2"/>
    <property type="match status" value="1"/>
</dbReference>
<keyword evidence="5" id="KW-0217">Developmental protein</keyword>
<dbReference type="InterPro" id="IPR001611">
    <property type="entry name" value="Leu-rich_rpt"/>
</dbReference>
<comment type="catalytic activity">
    <reaction evidence="22">
        <text>L-seryl-[protein] + ATP = O-phospho-L-seryl-[protein] + ADP + H(+)</text>
        <dbReference type="Rhea" id="RHEA:17989"/>
        <dbReference type="Rhea" id="RHEA-COMP:9863"/>
        <dbReference type="Rhea" id="RHEA-COMP:11604"/>
        <dbReference type="ChEBI" id="CHEBI:15378"/>
        <dbReference type="ChEBI" id="CHEBI:29999"/>
        <dbReference type="ChEBI" id="CHEBI:30616"/>
        <dbReference type="ChEBI" id="CHEBI:83421"/>
        <dbReference type="ChEBI" id="CHEBI:456216"/>
        <dbReference type="EC" id="2.7.11.1"/>
    </reaction>
</comment>
<dbReference type="InterPro" id="IPR008271">
    <property type="entry name" value="Ser/Thr_kinase_AS"/>
</dbReference>
<keyword evidence="15" id="KW-0418">Kinase</keyword>
<dbReference type="PANTHER" id="PTHR48053">
    <property type="entry name" value="LEUCINE RICH REPEAT FAMILY PROTEIN, EXPRESSED"/>
    <property type="match status" value="1"/>
</dbReference>
<evidence type="ECO:0000256" key="21">
    <source>
        <dbReference type="ARBA" id="ARBA00047899"/>
    </source>
</evidence>
<dbReference type="CDD" id="cd14066">
    <property type="entry name" value="STKc_IRAK"/>
    <property type="match status" value="1"/>
</dbReference>
<dbReference type="InterPro" id="IPR013210">
    <property type="entry name" value="LRR_N_plant-typ"/>
</dbReference>
<dbReference type="PROSITE" id="PS00108">
    <property type="entry name" value="PROTEIN_KINASE_ST"/>
    <property type="match status" value="1"/>
</dbReference>
<dbReference type="GO" id="GO:0009409">
    <property type="term" value="P:response to cold"/>
    <property type="evidence" value="ECO:0007669"/>
    <property type="project" value="UniProtKB-ARBA"/>
</dbReference>
<keyword evidence="9" id="KW-0433">Leucine-rich repeat</keyword>
<evidence type="ECO:0000256" key="1">
    <source>
        <dbReference type="ARBA" id="ARBA00004251"/>
    </source>
</evidence>
<dbReference type="GO" id="GO:0009945">
    <property type="term" value="P:radial axis specification"/>
    <property type="evidence" value="ECO:0007669"/>
    <property type="project" value="UniProtKB-ARBA"/>
</dbReference>
<dbReference type="InterPro" id="IPR000719">
    <property type="entry name" value="Prot_kinase_dom"/>
</dbReference>
<evidence type="ECO:0000256" key="22">
    <source>
        <dbReference type="ARBA" id="ARBA00048679"/>
    </source>
</evidence>
<accession>A0AAV2EJV1</accession>
<dbReference type="FunFam" id="1.10.510.10:FF:000192">
    <property type="entry name" value="LRR receptor-like serine/threonine-protein kinase RPK2"/>
    <property type="match status" value="1"/>
</dbReference>
<keyword evidence="16 23" id="KW-0067">ATP-binding</keyword>
<dbReference type="EC" id="2.7.11.1" evidence="4"/>
<dbReference type="PANTHER" id="PTHR48053:SF170">
    <property type="entry name" value="LEUCINE-RICH REPEAT-CONTAINING N-TERMINAL PLANT-TYPE DOMAIN-CONTAINING PROTEIN"/>
    <property type="match status" value="1"/>
</dbReference>
<evidence type="ECO:0000256" key="2">
    <source>
        <dbReference type="ARBA" id="ARBA00008684"/>
    </source>
</evidence>
<evidence type="ECO:0000256" key="19">
    <source>
        <dbReference type="ARBA" id="ARBA00023170"/>
    </source>
</evidence>
<dbReference type="Gene3D" id="1.10.510.10">
    <property type="entry name" value="Transferase(Phosphotransferase) domain 1"/>
    <property type="match status" value="1"/>
</dbReference>
<dbReference type="PROSITE" id="PS00107">
    <property type="entry name" value="PROTEIN_KINASE_ATP"/>
    <property type="match status" value="1"/>
</dbReference>
<keyword evidence="19" id="KW-0675">Receptor</keyword>
<evidence type="ECO:0000256" key="3">
    <source>
        <dbReference type="ARBA" id="ARBA00009592"/>
    </source>
</evidence>
<dbReference type="FunFam" id="3.80.10.10:FF:000275">
    <property type="entry name" value="Leucine-rich repeat receptor-like protein kinase"/>
    <property type="match status" value="1"/>
</dbReference>
<dbReference type="InterPro" id="IPR003591">
    <property type="entry name" value="Leu-rich_rpt_typical-subtyp"/>
</dbReference>
<feature type="chain" id="PRO_5043685167" description="non-specific serine/threonine protein kinase" evidence="25">
    <location>
        <begin position="23"/>
        <end position="1055"/>
    </location>
</feature>
<feature type="domain" description="Protein kinase" evidence="26">
    <location>
        <begin position="779"/>
        <end position="1055"/>
    </location>
</feature>
<dbReference type="FunFam" id="3.80.10.10:FF:000095">
    <property type="entry name" value="LRR receptor-like serine/threonine-protein kinase GSO1"/>
    <property type="match status" value="1"/>
</dbReference>
<evidence type="ECO:0000256" key="17">
    <source>
        <dbReference type="ARBA" id="ARBA00022989"/>
    </source>
</evidence>
<dbReference type="Gene3D" id="3.30.200.20">
    <property type="entry name" value="Phosphorylase Kinase, domain 1"/>
    <property type="match status" value="1"/>
</dbReference>
<evidence type="ECO:0000313" key="27">
    <source>
        <dbReference type="EMBL" id="CAL1386109.1"/>
    </source>
</evidence>
<dbReference type="GO" id="GO:0004674">
    <property type="term" value="F:protein serine/threonine kinase activity"/>
    <property type="evidence" value="ECO:0007669"/>
    <property type="project" value="UniProtKB-KW"/>
</dbReference>
<feature type="transmembrane region" description="Helical" evidence="24">
    <location>
        <begin position="716"/>
        <end position="738"/>
    </location>
</feature>
<keyword evidence="12 25" id="KW-0732">Signal</keyword>
<dbReference type="InterPro" id="IPR051716">
    <property type="entry name" value="Plant_RL_S/T_kinase"/>
</dbReference>
<evidence type="ECO:0000256" key="9">
    <source>
        <dbReference type="ARBA" id="ARBA00022614"/>
    </source>
</evidence>
<evidence type="ECO:0000256" key="20">
    <source>
        <dbReference type="ARBA" id="ARBA00023180"/>
    </source>
</evidence>
<evidence type="ECO:0000256" key="8">
    <source>
        <dbReference type="ARBA" id="ARBA00022553"/>
    </source>
</evidence>
<evidence type="ECO:0000256" key="15">
    <source>
        <dbReference type="ARBA" id="ARBA00022777"/>
    </source>
</evidence>
<dbReference type="GO" id="GO:0009942">
    <property type="term" value="P:longitudinal axis specification"/>
    <property type="evidence" value="ECO:0007669"/>
    <property type="project" value="UniProtKB-ARBA"/>
</dbReference>
<evidence type="ECO:0000259" key="26">
    <source>
        <dbReference type="PROSITE" id="PS50011"/>
    </source>
</evidence>
<evidence type="ECO:0000256" key="14">
    <source>
        <dbReference type="ARBA" id="ARBA00022741"/>
    </source>
</evidence>
<evidence type="ECO:0000256" key="16">
    <source>
        <dbReference type="ARBA" id="ARBA00022840"/>
    </source>
</evidence>
<evidence type="ECO:0000256" key="10">
    <source>
        <dbReference type="ARBA" id="ARBA00022679"/>
    </source>
</evidence>
<evidence type="ECO:0000256" key="11">
    <source>
        <dbReference type="ARBA" id="ARBA00022692"/>
    </source>
</evidence>
<gene>
    <name evidence="27" type="ORF">LTRI10_LOCUS27196</name>
</gene>
<dbReference type="PROSITE" id="PS50011">
    <property type="entry name" value="PROTEIN_KINASE_DOM"/>
    <property type="match status" value="1"/>
</dbReference>
<evidence type="ECO:0000256" key="7">
    <source>
        <dbReference type="ARBA" id="ARBA00022527"/>
    </source>
</evidence>
<comment type="similarity">
    <text evidence="2">Belongs to the protein kinase superfamily. Ser/Thr protein kinase family.</text>
</comment>
<dbReference type="InterPro" id="IPR032675">
    <property type="entry name" value="LRR_dom_sf"/>
</dbReference>
<dbReference type="GO" id="GO:0005524">
    <property type="term" value="F:ATP binding"/>
    <property type="evidence" value="ECO:0007669"/>
    <property type="project" value="UniProtKB-UniRule"/>
</dbReference>
<protein>
    <recommendedName>
        <fullName evidence="4">non-specific serine/threonine protein kinase</fullName>
        <ecNumber evidence="4">2.7.11.1</ecNumber>
    </recommendedName>
</protein>
<evidence type="ECO:0000313" key="28">
    <source>
        <dbReference type="Proteomes" id="UP001497516"/>
    </source>
</evidence>
<evidence type="ECO:0000256" key="5">
    <source>
        <dbReference type="ARBA" id="ARBA00022473"/>
    </source>
</evidence>
<dbReference type="GO" id="GO:0009414">
    <property type="term" value="P:response to water deprivation"/>
    <property type="evidence" value="ECO:0007669"/>
    <property type="project" value="UniProtKB-ARBA"/>
</dbReference>
<dbReference type="AlphaFoldDB" id="A0AAV2EJV1"/>
<feature type="binding site" evidence="23">
    <location>
        <position position="807"/>
    </location>
    <ligand>
        <name>ATP</name>
        <dbReference type="ChEBI" id="CHEBI:30616"/>
    </ligand>
</feature>
<comment type="similarity">
    <text evidence="3">Belongs to the RLP family.</text>
</comment>
<dbReference type="FunFam" id="3.30.200.20:FF:000260">
    <property type="entry name" value="LRR receptor-like serine/threonine-protein kinase RPK2"/>
    <property type="match status" value="1"/>
</dbReference>
<evidence type="ECO:0000256" key="25">
    <source>
        <dbReference type="SAM" id="SignalP"/>
    </source>
</evidence>
<keyword evidence="20" id="KW-0325">Glycoprotein</keyword>
<sequence>MPALCCFLFVAMAASFFPSAVSQPNDSQSLLSLKQSISADQSNLLSSWRTGSSDHCSWFAVLCDPLSRRVVSLNFTPPSSYSPLVGLLPDSIGALTALRTLVLSRHRFSGPIPSSISNLRSLRLLDLHANNFSGQIPNQISSLPSLALLNLSFNSFSGQIPSRLIGAGSFAAIDLSNNQLKGEIPIARPLDCSRLIHLKLSNNYLEKMIPPEIGQCSNLRTLLLDGNILQGSIPPELGQISELRVLDLSTNSLTDSIPKELGNCTNLAVLVLTNASNFVVAGDTIGDDSRLEFNAFERGIPHQVLALPSLQILWAPRANLDGTLPSNWTQDSSSSSSCALRVLQLGQNAFTGILPQGLGACKNLTLLDLSFNNLTGNLPTQLPVSCMVYFNVSQNHLSGILPTFPKGKCDDANMISYGSNLGLEDVQIAYSNIPVWGSQMNALLGGDEGFLIVHDLSWNQLAGSLPAFSIGDGFLAANKKIAYRLLLNNNMFNGSFPADELVSSCDDLFSLSVNLSANVLSCDIQEVKVLNCSKVREFEAAHNQMLGSLTPAIGNMVKLQSIDLRGNSLSGSLPDQFGDLKLLQFMLLGSNNFTGGIPSQWGQMSSLVTLDLSHNLITGSIPQSLANAKHLETVLLNNNGLSGEIPSSFSSLSSLKDLDVSFNNLSGPIPPLLYQIDCSQFTGNAYLAKCSEPLASSPQSSVDESQVLQHQNNNRAFIIALVTSVSIILAVSLVVAIWRMYRKRSSSQLSGLRGKVVVTFADAPPELTYDNVLRATGNFSVRNLIGTGGFGATYKAEIVSGYFVAVKRLSIGRIQGSKQFDAEIRTLGRIRHKNLVTLIGYYVGESEMLLIYNYLSGGNLDTFIHDRSGENGQWSVIYKIALDITQALTYLHYSCVPRILHRDIKPSNILLDEELNAYLSDFGLARLLEVSQTHATTDVAGTFGYVAPEYATTCRVSDKSDVYSFGVVMLELMSGKKSLDPSFSEYGNGFNIVAWAKLLIKEGRSSELFSAELWETGPKENLQGMLKLASACTVESLSVRPSMKHVLEKLKQLKY</sequence>
<evidence type="ECO:0000256" key="24">
    <source>
        <dbReference type="SAM" id="Phobius"/>
    </source>
</evidence>
<keyword evidence="11 24" id="KW-0812">Transmembrane</keyword>
<evidence type="ECO:0000256" key="12">
    <source>
        <dbReference type="ARBA" id="ARBA00022729"/>
    </source>
</evidence>
<dbReference type="SMART" id="SM00369">
    <property type="entry name" value="LRR_TYP"/>
    <property type="match status" value="6"/>
</dbReference>
<organism evidence="27 28">
    <name type="scientific">Linum trigynum</name>
    <dbReference type="NCBI Taxonomy" id="586398"/>
    <lineage>
        <taxon>Eukaryota</taxon>
        <taxon>Viridiplantae</taxon>
        <taxon>Streptophyta</taxon>
        <taxon>Embryophyta</taxon>
        <taxon>Tracheophyta</taxon>
        <taxon>Spermatophyta</taxon>
        <taxon>Magnoliopsida</taxon>
        <taxon>eudicotyledons</taxon>
        <taxon>Gunneridae</taxon>
        <taxon>Pentapetalae</taxon>
        <taxon>rosids</taxon>
        <taxon>fabids</taxon>
        <taxon>Malpighiales</taxon>
        <taxon>Linaceae</taxon>
        <taxon>Linum</taxon>
    </lineage>
</organism>
<keyword evidence="28" id="KW-1185">Reference proteome</keyword>
<dbReference type="Gene3D" id="3.80.10.10">
    <property type="entry name" value="Ribonuclease Inhibitor"/>
    <property type="match status" value="4"/>
</dbReference>
<evidence type="ECO:0000256" key="4">
    <source>
        <dbReference type="ARBA" id="ARBA00012513"/>
    </source>
</evidence>
<comment type="catalytic activity">
    <reaction evidence="21">
        <text>L-threonyl-[protein] + ATP = O-phospho-L-threonyl-[protein] + ADP + H(+)</text>
        <dbReference type="Rhea" id="RHEA:46608"/>
        <dbReference type="Rhea" id="RHEA-COMP:11060"/>
        <dbReference type="Rhea" id="RHEA-COMP:11605"/>
        <dbReference type="ChEBI" id="CHEBI:15378"/>
        <dbReference type="ChEBI" id="CHEBI:30013"/>
        <dbReference type="ChEBI" id="CHEBI:30616"/>
        <dbReference type="ChEBI" id="CHEBI:61977"/>
        <dbReference type="ChEBI" id="CHEBI:456216"/>
        <dbReference type="EC" id="2.7.11.1"/>
    </reaction>
</comment>
<proteinExistence type="inferred from homology"/>
<keyword evidence="14 23" id="KW-0547">Nucleotide-binding</keyword>
<dbReference type="EMBL" id="OZ034818">
    <property type="protein sequence ID" value="CAL1386109.1"/>
    <property type="molecule type" value="Genomic_DNA"/>
</dbReference>
<dbReference type="GO" id="GO:0048508">
    <property type="term" value="P:embryonic meristem development"/>
    <property type="evidence" value="ECO:0007669"/>
    <property type="project" value="UniProtKB-ARBA"/>
</dbReference>
<evidence type="ECO:0000256" key="23">
    <source>
        <dbReference type="PROSITE-ProRule" id="PRU10141"/>
    </source>
</evidence>
<keyword evidence="8" id="KW-0597">Phosphoprotein</keyword>
<keyword evidence="17 24" id="KW-1133">Transmembrane helix</keyword>
<evidence type="ECO:0000256" key="18">
    <source>
        <dbReference type="ARBA" id="ARBA00023136"/>
    </source>
</evidence>
<keyword evidence="6" id="KW-1003">Cell membrane</keyword>
<reference evidence="27 28" key="1">
    <citation type="submission" date="2024-04" db="EMBL/GenBank/DDBJ databases">
        <authorList>
            <person name="Fracassetti M."/>
        </authorList>
    </citation>
    <scope>NUCLEOTIDE SEQUENCE [LARGE SCALE GENOMIC DNA]</scope>
</reference>
<dbReference type="Pfam" id="PF00069">
    <property type="entry name" value="Pkinase"/>
    <property type="match status" value="1"/>
</dbReference>
<dbReference type="SUPFAM" id="SSF52058">
    <property type="entry name" value="L domain-like"/>
    <property type="match status" value="2"/>
</dbReference>
<dbReference type="SUPFAM" id="SSF56112">
    <property type="entry name" value="Protein kinase-like (PK-like)"/>
    <property type="match status" value="1"/>
</dbReference>
<dbReference type="FunFam" id="3.80.10.10:FF:000041">
    <property type="entry name" value="LRR receptor-like serine/threonine-protein kinase ERECTA"/>
    <property type="match status" value="1"/>
</dbReference>
<evidence type="ECO:0000256" key="6">
    <source>
        <dbReference type="ARBA" id="ARBA00022475"/>
    </source>
</evidence>
<dbReference type="SMART" id="SM00220">
    <property type="entry name" value="S_TKc"/>
    <property type="match status" value="1"/>
</dbReference>
<dbReference type="GO" id="GO:0005886">
    <property type="term" value="C:plasma membrane"/>
    <property type="evidence" value="ECO:0007669"/>
    <property type="project" value="UniProtKB-SubCell"/>
</dbReference>
<keyword evidence="10" id="KW-0808">Transferase</keyword>
<dbReference type="InterPro" id="IPR011009">
    <property type="entry name" value="Kinase-like_dom_sf"/>
</dbReference>
<dbReference type="InterPro" id="IPR017441">
    <property type="entry name" value="Protein_kinase_ATP_BS"/>
</dbReference>
<keyword evidence="18 24" id="KW-0472">Membrane</keyword>
<feature type="signal peptide" evidence="25">
    <location>
        <begin position="1"/>
        <end position="22"/>
    </location>
</feature>
<evidence type="ECO:0000256" key="13">
    <source>
        <dbReference type="ARBA" id="ARBA00022737"/>
    </source>
</evidence>
<keyword evidence="7" id="KW-0723">Serine/threonine-protein kinase</keyword>
<dbReference type="Proteomes" id="UP001497516">
    <property type="component" value="Chromosome 5"/>
</dbReference>
<name>A0AAV2EJV1_9ROSI</name>
<keyword evidence="13" id="KW-0677">Repeat</keyword>
<dbReference type="Pfam" id="PF00560">
    <property type="entry name" value="LRR_1"/>
    <property type="match status" value="9"/>
</dbReference>
<comment type="subcellular location">
    <subcellularLocation>
        <location evidence="1">Cell membrane</location>
        <topology evidence="1">Single-pass type I membrane protein</topology>
    </subcellularLocation>
</comment>